<keyword evidence="3" id="KW-1185">Reference proteome</keyword>
<dbReference type="Proteomes" id="UP000000702">
    <property type="component" value="Unassembled WGS sequence"/>
</dbReference>
<reference evidence="2 3" key="2">
    <citation type="journal article" date="2012" name="Proc. Natl. Acad. Sci. U.S.A.">
        <title>Antigenic diversity is generated by distinct evolutionary mechanisms in African trypanosome species.</title>
        <authorList>
            <person name="Jackson A.P."/>
            <person name="Berry A."/>
            <person name="Aslett M."/>
            <person name="Allison H.C."/>
            <person name="Burton P."/>
            <person name="Vavrova-Anderson J."/>
            <person name="Brown R."/>
            <person name="Browne H."/>
            <person name="Corton N."/>
            <person name="Hauser H."/>
            <person name="Gamble J."/>
            <person name="Gilderthorp R."/>
            <person name="Marcello L."/>
            <person name="McQuillan J."/>
            <person name="Otto T.D."/>
            <person name="Quail M.A."/>
            <person name="Sanders M.J."/>
            <person name="van Tonder A."/>
            <person name="Ginger M.L."/>
            <person name="Field M.C."/>
            <person name="Barry J.D."/>
            <person name="Hertz-Fowler C."/>
            <person name="Berriman M."/>
        </authorList>
    </citation>
    <scope>NUCLEOTIDE SEQUENCE [LARGE SCALE GENOMIC DNA]</scope>
    <source>
        <strain evidence="2 3">IL3000</strain>
    </source>
</reference>
<evidence type="ECO:0000313" key="2">
    <source>
        <dbReference type="EMBL" id="CCD17291.1"/>
    </source>
</evidence>
<accession>F9WIZ0</accession>
<dbReference type="AlphaFoldDB" id="F9WIZ0"/>
<feature type="signal peptide" evidence="1">
    <location>
        <begin position="1"/>
        <end position="15"/>
    </location>
</feature>
<comment type="caution">
    <text evidence="2">The sequence shown here is derived from an EMBL/GenBank/DDBJ whole genome shotgun (WGS) entry which is preliminary data.</text>
</comment>
<gene>
    <name evidence="2" type="ORF">TCIL3000_0_21210</name>
</gene>
<dbReference type="EMBL" id="CAEQ01002661">
    <property type="protein sequence ID" value="CCD17291.1"/>
    <property type="molecule type" value="Genomic_DNA"/>
</dbReference>
<feature type="chain" id="PRO_5013039656" evidence="1">
    <location>
        <begin position="16"/>
        <end position="819"/>
    </location>
</feature>
<reference evidence="3" key="1">
    <citation type="submission" date="2011-07" db="EMBL/GenBank/DDBJ databases">
        <title>Divergent evolution of antigenic variation in African trypanosomes.</title>
        <authorList>
            <person name="Jackson A.P."/>
            <person name="Berry A."/>
            <person name="Allison H.C."/>
            <person name="Burton P."/>
            <person name="Anderson J."/>
            <person name="Aslett M."/>
            <person name="Brown R."/>
            <person name="Corton N."/>
            <person name="Harris D."/>
            <person name="Hauser H."/>
            <person name="Gamble J."/>
            <person name="Gilderthorp R."/>
            <person name="McQuillan J."/>
            <person name="Quail M.A."/>
            <person name="Sanders M."/>
            <person name="Van Tonder A."/>
            <person name="Ginger M.L."/>
            <person name="Donelson J.E."/>
            <person name="Field M.C."/>
            <person name="Barry J.D."/>
            <person name="Berriman M."/>
            <person name="Hertz-Fowler C."/>
        </authorList>
    </citation>
    <scope>NUCLEOTIDE SEQUENCE [LARGE SCALE GENOMIC DNA]</scope>
    <source>
        <strain evidence="3">IL3000</strain>
    </source>
</reference>
<organism evidence="2 3">
    <name type="scientific">Trypanosoma congolense (strain IL3000)</name>
    <dbReference type="NCBI Taxonomy" id="1068625"/>
    <lineage>
        <taxon>Eukaryota</taxon>
        <taxon>Discoba</taxon>
        <taxon>Euglenozoa</taxon>
        <taxon>Kinetoplastea</taxon>
        <taxon>Metakinetoplastina</taxon>
        <taxon>Trypanosomatida</taxon>
        <taxon>Trypanosomatidae</taxon>
        <taxon>Trypanosoma</taxon>
        <taxon>Nannomonas</taxon>
    </lineage>
</organism>
<evidence type="ECO:0000313" key="3">
    <source>
        <dbReference type="Proteomes" id="UP000000702"/>
    </source>
</evidence>
<feature type="non-terminal residue" evidence="2">
    <location>
        <position position="819"/>
    </location>
</feature>
<evidence type="ECO:0000256" key="1">
    <source>
        <dbReference type="SAM" id="SignalP"/>
    </source>
</evidence>
<protein>
    <submittedName>
        <fullName evidence="2">WGS project CAEQ00000000 data, annotated contig 852</fullName>
    </submittedName>
</protein>
<proteinExistence type="predicted"/>
<keyword evidence="1" id="KW-0732">Signal</keyword>
<sequence>MLFVFPRLLLLHLNGLFRLFRIKLDMGMHKKIKSLESFFRRVSFPLQPLHYETGIVLDALFEKGVFLGICDATFGSFTYSTKEEGSTDISWMDVANTQPNGDVAMALFRLLAPGGHLCNLLEAVSLPQHDFTIKLKRSWKGDIEEEGKFNPFLRYFDFPLSDLYSSFHELLQESAETNLFEVPRFRCPPLLLVPFWMPPLVTRLEPSSRRVLTSLRCSPLPYFILRMLLYVTRCSEKNSNDMVRQPRAVSLKEKIKASYSSLVRIISGSSTELPLYHRLLTAYIQYFVSSSYIQRHCSKLLVENIQWSVSDVAAALLLSAPSHLWLRNVQKPELERHRTSCRDVASASVVFRLIPFLTECLIALYQKDQGKTRINFWEANPAIGKEFYDDHSAPTAFDILNPYGSFYRNILSVLRQSLVSLENFSDCRREHFNNTLELWYTVMNPTGDVDDVSESYVVRHYEAYSFIMIDVIYMILRSTFLDGVDMAGASMWARCVEIFTLASVQNVFSEVNNTLANEKSTVVNAICRFFVLNWTDDDGMVHMMTPFSDKMLFVVMEIYLAVEQRLEEGGLDKTACNFLRSSLDSLTRSFEGVASLVEKCRTSRVSTKRSETNTRPDTSHKEEVIENARERKDFYFCGIQRSFTFSGPINARFDTENVATFAQTQRASDVRFSDEFPFLIGLTEWLDTVIGYICDFYYFSWIPQCSKGHNLWLLSCNVHTCMNHHHQQAVWECFVCEEVYGSCCRSGPRGHEGKPLIRVEVKHPASYCSQCFVLLEKNSVAYMLPGSEVLLCTNCSSRPFKKVSCRFLASHVCAVPVAV</sequence>
<name>F9WIZ0_TRYCI</name>
<dbReference type="OMA" id="MMDFRDV"/>